<dbReference type="SUPFAM" id="SSF103473">
    <property type="entry name" value="MFS general substrate transporter"/>
    <property type="match status" value="1"/>
</dbReference>
<gene>
    <name evidence="2" type="ORF">METZ01_LOCUS271527</name>
</gene>
<evidence type="ECO:0008006" key="3">
    <source>
        <dbReference type="Google" id="ProtNLM"/>
    </source>
</evidence>
<dbReference type="GO" id="GO:0022857">
    <property type="term" value="F:transmembrane transporter activity"/>
    <property type="evidence" value="ECO:0007669"/>
    <property type="project" value="InterPro"/>
</dbReference>
<dbReference type="InterPro" id="IPR036259">
    <property type="entry name" value="MFS_trans_sf"/>
</dbReference>
<protein>
    <recommendedName>
        <fullName evidence="3">Major facilitator superfamily (MFS) profile domain-containing protein</fullName>
    </recommendedName>
</protein>
<feature type="transmembrane region" description="Helical" evidence="1">
    <location>
        <begin position="111"/>
        <end position="135"/>
    </location>
</feature>
<dbReference type="Gene3D" id="1.20.1250.20">
    <property type="entry name" value="MFS general substrate transporter like domains"/>
    <property type="match status" value="1"/>
</dbReference>
<proteinExistence type="predicted"/>
<feature type="non-terminal residue" evidence="2">
    <location>
        <position position="192"/>
    </location>
</feature>
<dbReference type="Pfam" id="PF07690">
    <property type="entry name" value="MFS_1"/>
    <property type="match status" value="1"/>
</dbReference>
<dbReference type="AlphaFoldDB" id="A0A382K599"/>
<sequence>MPKVSIKDDHHNLKLNCLHEFSWGFGIAFHTLYAIIPLFLKQLGAPQGISLSVAGLWSILVAFPQLFTAIVGRNIIDIKRAVIGAHMFALPPIFCAGFIFAFIAPTGPYAWVFYYTCFIFYGLGIGIIIPIWTEFLHHTFSKKKRGAYLGISFAWNSIGGFIGGFAVRSILNSNIPFPQNFGWGFLIFFGCI</sequence>
<keyword evidence="1" id="KW-1133">Transmembrane helix</keyword>
<feature type="transmembrane region" description="Helical" evidence="1">
    <location>
        <begin position="21"/>
        <end position="40"/>
    </location>
</feature>
<dbReference type="EMBL" id="UINC01078017">
    <property type="protein sequence ID" value="SVC18673.1"/>
    <property type="molecule type" value="Genomic_DNA"/>
</dbReference>
<reference evidence="2" key="1">
    <citation type="submission" date="2018-05" db="EMBL/GenBank/DDBJ databases">
        <authorList>
            <person name="Lanie J.A."/>
            <person name="Ng W.-L."/>
            <person name="Kazmierczak K.M."/>
            <person name="Andrzejewski T.M."/>
            <person name="Davidsen T.M."/>
            <person name="Wayne K.J."/>
            <person name="Tettelin H."/>
            <person name="Glass J.I."/>
            <person name="Rusch D."/>
            <person name="Podicherti R."/>
            <person name="Tsui H.-C.T."/>
            <person name="Winkler M.E."/>
        </authorList>
    </citation>
    <scope>NUCLEOTIDE SEQUENCE</scope>
</reference>
<keyword evidence="1" id="KW-0812">Transmembrane</keyword>
<evidence type="ECO:0000313" key="2">
    <source>
        <dbReference type="EMBL" id="SVC18673.1"/>
    </source>
</evidence>
<dbReference type="InterPro" id="IPR011701">
    <property type="entry name" value="MFS"/>
</dbReference>
<feature type="transmembrane region" description="Helical" evidence="1">
    <location>
        <begin position="52"/>
        <end position="71"/>
    </location>
</feature>
<feature type="transmembrane region" description="Helical" evidence="1">
    <location>
        <begin position="83"/>
        <end position="105"/>
    </location>
</feature>
<feature type="transmembrane region" description="Helical" evidence="1">
    <location>
        <begin position="147"/>
        <end position="171"/>
    </location>
</feature>
<accession>A0A382K599</accession>
<organism evidence="2">
    <name type="scientific">marine metagenome</name>
    <dbReference type="NCBI Taxonomy" id="408172"/>
    <lineage>
        <taxon>unclassified sequences</taxon>
        <taxon>metagenomes</taxon>
        <taxon>ecological metagenomes</taxon>
    </lineage>
</organism>
<keyword evidence="1" id="KW-0472">Membrane</keyword>
<name>A0A382K599_9ZZZZ</name>
<evidence type="ECO:0000256" key="1">
    <source>
        <dbReference type="SAM" id="Phobius"/>
    </source>
</evidence>